<name>A0AAV4LQJ6_BABCB</name>
<organism evidence="1 2">
    <name type="scientific">Babesia caballi</name>
    <dbReference type="NCBI Taxonomy" id="5871"/>
    <lineage>
        <taxon>Eukaryota</taxon>
        <taxon>Sar</taxon>
        <taxon>Alveolata</taxon>
        <taxon>Apicomplexa</taxon>
        <taxon>Aconoidasida</taxon>
        <taxon>Piroplasmida</taxon>
        <taxon>Babesiidae</taxon>
        <taxon>Babesia</taxon>
    </lineage>
</organism>
<protein>
    <submittedName>
        <fullName evidence="1">Ribonuclease Y</fullName>
    </submittedName>
</protein>
<evidence type="ECO:0000313" key="1">
    <source>
        <dbReference type="EMBL" id="GIX62121.1"/>
    </source>
</evidence>
<comment type="caution">
    <text evidence="1">The sequence shown here is derived from an EMBL/GenBank/DDBJ whole genome shotgun (WGS) entry which is preliminary data.</text>
</comment>
<evidence type="ECO:0000313" key="2">
    <source>
        <dbReference type="Proteomes" id="UP001497744"/>
    </source>
</evidence>
<reference evidence="1 2" key="1">
    <citation type="submission" date="2021-06" db="EMBL/GenBank/DDBJ databases">
        <title>Genome sequence of Babesia caballi.</title>
        <authorList>
            <person name="Yamagishi J."/>
            <person name="Kidaka T."/>
            <person name="Ochi A."/>
        </authorList>
    </citation>
    <scope>NUCLEOTIDE SEQUENCE [LARGE SCALE GENOMIC DNA]</scope>
    <source>
        <strain evidence="1">USDA-D6B2</strain>
    </source>
</reference>
<dbReference type="Proteomes" id="UP001497744">
    <property type="component" value="Unassembled WGS sequence"/>
</dbReference>
<dbReference type="EMBL" id="BPLF01000001">
    <property type="protein sequence ID" value="GIX62121.1"/>
    <property type="molecule type" value="Genomic_DNA"/>
</dbReference>
<keyword evidence="2" id="KW-1185">Reference proteome</keyword>
<dbReference type="AlphaFoldDB" id="A0AAV4LQJ6"/>
<sequence>MLKYRCFTCRTASLGRPHQPLTEVRRRREHLQAVVLLDPDQLRQLGVKGAVHLLQSLHDDVHDQIPGSGLLRKVQLHLRADGLELGAGVVGKVLAHGPPFRNGSRAHLWSFCLDNITSVGFQARTARCSLGRRSGFRRGLVVGADQLEETFEVKLHVAVDVVLDVRAEGVLEIADLVLELLQWVQKRRAISNHEDVQLGRCGKAYLEEVVQRVEGDVRNSEFVLHRLEPKDGANQVGEVDGVHPGKPRVEGGRRGLYGVGHEMLGHVLEVVHGTGVDVGLQLAKRLVEHVDAPLDHDLPVGSNKEHDCGEHDDVTGGFEQVLHPGAEVAEGLLENVVKKRGDALLEKLADEDVFAGSRVDEQLEERPHHVLYLEGVERYAGRDHGVVSEAAEHLVPVTQEEVATRAAGRALGVHGNLFVAVLHPEPVKRHVVAGEEVVVNLPQGLGVLVFNFGGVIHVDVPDVGVQRPETQKVRLLQHLYVGLGRCQLCDLDPHEVVDAPDDDELQLLHLDLGGMQRGVWHVLVYGLHFVHLHLELLQQLDVALPDGLRAEGLDEARPYCDIVEERLQRVEERLPVVEARRKFRGVRVQLLYVRRGGL</sequence>
<accession>A0AAV4LQJ6</accession>
<dbReference type="GeneID" id="94193602"/>
<proteinExistence type="predicted"/>
<gene>
    <name evidence="1" type="ORF">BcabD6B2_15560</name>
</gene>
<dbReference type="RefSeq" id="XP_067714190.1">
    <property type="nucleotide sequence ID" value="XM_067858089.1"/>
</dbReference>